<keyword evidence="1 2" id="KW-0238">DNA-binding</keyword>
<dbReference type="Gene3D" id="2.40.50.140">
    <property type="entry name" value="Nucleic acid-binding proteins"/>
    <property type="match status" value="1"/>
</dbReference>
<dbReference type="NCBIfam" id="NF004948">
    <property type="entry name" value="PRK06293.1"/>
    <property type="match status" value="1"/>
</dbReference>
<dbReference type="PANTHER" id="PTHR10302">
    <property type="entry name" value="SINGLE-STRANDED DNA-BINDING PROTEIN"/>
    <property type="match status" value="1"/>
</dbReference>
<dbReference type="EMBL" id="CP035278">
    <property type="protein sequence ID" value="QHP83215.1"/>
    <property type="molecule type" value="Genomic_DNA"/>
</dbReference>
<accession>A0ABX6IQE8</accession>
<dbReference type="PROSITE" id="PS50935">
    <property type="entry name" value="SSB"/>
    <property type="match status" value="1"/>
</dbReference>
<dbReference type="InterPro" id="IPR000424">
    <property type="entry name" value="Primosome_PriB/ssb"/>
</dbReference>
<comment type="subunit">
    <text evidence="2">Homotetramer.</text>
</comment>
<evidence type="ECO:0000256" key="3">
    <source>
        <dbReference type="RuleBase" id="RU000524"/>
    </source>
</evidence>
<evidence type="ECO:0000256" key="1">
    <source>
        <dbReference type="ARBA" id="ARBA00023125"/>
    </source>
</evidence>
<dbReference type="InterPro" id="IPR012340">
    <property type="entry name" value="NA-bd_OB-fold"/>
</dbReference>
<organism evidence="5 6">
    <name type="scientific">Chlamydia suis</name>
    <dbReference type="NCBI Taxonomy" id="83559"/>
    <lineage>
        <taxon>Bacteria</taxon>
        <taxon>Pseudomonadati</taxon>
        <taxon>Chlamydiota</taxon>
        <taxon>Chlamydiia</taxon>
        <taxon>Chlamydiales</taxon>
        <taxon>Chlamydiaceae</taxon>
        <taxon>Chlamydia/Chlamydophila group</taxon>
        <taxon>Chlamydia</taxon>
    </lineage>
</organism>
<sequence>MVFMLFGYLVGFLAADPEERMTSGGKRVVVLRLGVKSRVGSRDETVWCRCNIWNNRYDKMLPYLKKGSSVIVAGELSLESYVGRDGAPQASISVSVDTLKFNSGSPRPEGKGSEENRQRSNDNVSIGFDGESLDTDSALDKEVYAGFGEDQQYASEDVPF</sequence>
<feature type="region of interest" description="Disordered" evidence="4">
    <location>
        <begin position="98"/>
        <end position="134"/>
    </location>
</feature>
<name>A0ABX6IQE8_9CHLA</name>
<evidence type="ECO:0000256" key="2">
    <source>
        <dbReference type="HAMAP-Rule" id="MF_00984"/>
    </source>
</evidence>
<dbReference type="Pfam" id="PF00436">
    <property type="entry name" value="SSB"/>
    <property type="match status" value="1"/>
</dbReference>
<dbReference type="HAMAP" id="MF_00984">
    <property type="entry name" value="SSB"/>
    <property type="match status" value="1"/>
</dbReference>
<evidence type="ECO:0000313" key="6">
    <source>
        <dbReference type="Proteomes" id="UP000512184"/>
    </source>
</evidence>
<dbReference type="CDD" id="cd04496">
    <property type="entry name" value="SSB_OBF"/>
    <property type="match status" value="1"/>
</dbReference>
<dbReference type="SUPFAM" id="SSF50249">
    <property type="entry name" value="Nucleic acid-binding proteins"/>
    <property type="match status" value="1"/>
</dbReference>
<evidence type="ECO:0000256" key="4">
    <source>
        <dbReference type="SAM" id="MobiDB-lite"/>
    </source>
</evidence>
<dbReference type="GO" id="GO:0003677">
    <property type="term" value="F:DNA binding"/>
    <property type="evidence" value="ECO:0007669"/>
    <property type="project" value="UniProtKB-KW"/>
</dbReference>
<gene>
    <name evidence="5" type="primary">ssb</name>
    <name evidence="5" type="ORF">Chls_340</name>
</gene>
<proteinExistence type="inferred from homology"/>
<dbReference type="PANTHER" id="PTHR10302:SF27">
    <property type="entry name" value="SINGLE-STRANDED DNA-BINDING PROTEIN"/>
    <property type="match status" value="1"/>
</dbReference>
<reference evidence="5" key="1">
    <citation type="submission" date="2019-01" db="EMBL/GenBank/DDBJ databases">
        <title>Whole genome sequencing and annotation enables comparative genome analysis that reveals unique features of the Chlamydia suis R19 Genome.</title>
        <authorList>
            <person name="Dimond Z.E."/>
        </authorList>
    </citation>
    <scope>NUCLEOTIDE SEQUENCE [LARGE SCALE GENOMIC DNA]</scope>
    <source>
        <strain evidence="5">R19</strain>
    </source>
</reference>
<keyword evidence="6" id="KW-1185">Reference proteome</keyword>
<evidence type="ECO:0000313" key="5">
    <source>
        <dbReference type="EMBL" id="QHP83215.1"/>
    </source>
</evidence>
<protein>
    <recommendedName>
        <fullName evidence="2 3">Single-stranded DNA-binding protein</fullName>
        <shortName evidence="2">SSB</shortName>
    </recommendedName>
</protein>
<dbReference type="InterPro" id="IPR011344">
    <property type="entry name" value="ssDNA-bd"/>
</dbReference>
<dbReference type="NCBIfam" id="TIGR00621">
    <property type="entry name" value="ssb"/>
    <property type="match status" value="1"/>
</dbReference>
<comment type="caution">
    <text evidence="2">Lacks conserved residue(s) required for the propagation of feature annotation.</text>
</comment>
<dbReference type="Proteomes" id="UP000512184">
    <property type="component" value="Chromosome"/>
</dbReference>
<feature type="compositionally biased region" description="Basic and acidic residues" evidence="4">
    <location>
        <begin position="108"/>
        <end position="120"/>
    </location>
</feature>